<keyword evidence="1" id="KW-0548">Nucleotidyltransferase</keyword>
<protein>
    <submittedName>
        <fullName evidence="1">Reverse transcriptase, putative</fullName>
    </submittedName>
</protein>
<name>A0A420I6S4_9PEZI</name>
<reference evidence="1 2" key="1">
    <citation type="journal article" date="2018" name="BMC Genomics">
        <title>Comparative genome analyses reveal sequence features reflecting distinct modes of host-adaptation between dicot and monocot powdery mildew.</title>
        <authorList>
            <person name="Wu Y."/>
            <person name="Ma X."/>
            <person name="Pan Z."/>
            <person name="Kale S.D."/>
            <person name="Song Y."/>
            <person name="King H."/>
            <person name="Zhang Q."/>
            <person name="Presley C."/>
            <person name="Deng X."/>
            <person name="Wei C.I."/>
            <person name="Xiao S."/>
        </authorList>
    </citation>
    <scope>NUCLEOTIDE SEQUENCE [LARGE SCALE GENOMIC DNA]</scope>
    <source>
        <strain evidence="1">UCSC1</strain>
    </source>
</reference>
<evidence type="ECO:0000313" key="1">
    <source>
        <dbReference type="EMBL" id="RKF65344.1"/>
    </source>
</evidence>
<accession>A0A420I6S4</accession>
<feature type="non-terminal residue" evidence="1">
    <location>
        <position position="142"/>
    </location>
</feature>
<comment type="caution">
    <text evidence="1">The sequence shown here is derived from an EMBL/GenBank/DDBJ whole genome shotgun (WGS) entry which is preliminary data.</text>
</comment>
<dbReference type="EMBL" id="MCBR01012262">
    <property type="protein sequence ID" value="RKF65344.1"/>
    <property type="molecule type" value="Genomic_DNA"/>
</dbReference>
<proteinExistence type="predicted"/>
<feature type="non-terminal residue" evidence="1">
    <location>
        <position position="1"/>
    </location>
</feature>
<gene>
    <name evidence="1" type="ORF">GcC1_122020</name>
</gene>
<dbReference type="GO" id="GO:0003964">
    <property type="term" value="F:RNA-directed DNA polymerase activity"/>
    <property type="evidence" value="ECO:0007669"/>
    <property type="project" value="UniProtKB-KW"/>
</dbReference>
<dbReference type="OrthoDB" id="5077812at2759"/>
<sequence>IRAILPVFKTTPLPSLHRESGIPPAFQLLECARIRQALRLRSLDEFHPLRQRATELAHTRLTQLANLLPGLYESEFARNIVIFTDNKTAAAVCQGHIPISSQARALRIRQLQENWPIRDRLPHVTQGAIVAKWIPGHSGITG</sequence>
<dbReference type="Proteomes" id="UP000285405">
    <property type="component" value="Unassembled WGS sequence"/>
</dbReference>
<evidence type="ECO:0000313" key="2">
    <source>
        <dbReference type="Proteomes" id="UP000285405"/>
    </source>
</evidence>
<dbReference type="AlphaFoldDB" id="A0A420I6S4"/>
<organism evidence="1 2">
    <name type="scientific">Golovinomyces cichoracearum</name>
    <dbReference type="NCBI Taxonomy" id="62708"/>
    <lineage>
        <taxon>Eukaryota</taxon>
        <taxon>Fungi</taxon>
        <taxon>Dikarya</taxon>
        <taxon>Ascomycota</taxon>
        <taxon>Pezizomycotina</taxon>
        <taxon>Leotiomycetes</taxon>
        <taxon>Erysiphales</taxon>
        <taxon>Erysiphaceae</taxon>
        <taxon>Golovinomyces</taxon>
    </lineage>
</organism>
<keyword evidence="1" id="KW-0695">RNA-directed DNA polymerase</keyword>
<keyword evidence="1" id="KW-0808">Transferase</keyword>